<sequence>MNQQQVKYTMARIDTIEKRKLEDLKKACTVPAKAISDEELQRLLMEGKLPAKTEIKRDRYHTVAVSDLFDVSEYINFEHVNDDYLPGVEAIKAEANRVRDEVMLGDNAVALALLRAFAGE</sequence>
<dbReference type="RefSeq" id="WP_038585940.1">
    <property type="nucleotide sequence ID" value="NZ_HG938353.1"/>
</dbReference>
<reference evidence="2" key="1">
    <citation type="journal article" date="2014" name="BMC Genomics">
        <title>Genome sequencing of two Neorhizobium galegae strains reveals a noeT gene responsible for the unusual acetylation of the nodulation factors.</title>
        <authorList>
            <person name="Osterman J."/>
            <person name="Marsh J."/>
            <person name="Laine P.K."/>
            <person name="Zeng Z."/>
            <person name="Alatalo E."/>
            <person name="Sullivan J.T."/>
            <person name="Young J.P."/>
            <person name="Thomas-Oates J."/>
            <person name="Paulin L."/>
            <person name="Lindstrom K."/>
        </authorList>
    </citation>
    <scope>NUCLEOTIDE SEQUENCE [LARGE SCALE GENOMIC DNA]</scope>
    <source>
        <strain evidence="2">HAMBI 540</strain>
    </source>
</reference>
<name>A0A068SNW7_NEOGA</name>
<proteinExistence type="predicted"/>
<dbReference type="GeneID" id="24255534"/>
<dbReference type="PATRIC" id="fig|1028800.3.peg.1384"/>
<evidence type="ECO:0000313" key="1">
    <source>
        <dbReference type="EMBL" id="CDN47549.1"/>
    </source>
</evidence>
<dbReference type="KEGG" id="ngg:RG540_CH13690"/>
<dbReference type="EMBL" id="HG938353">
    <property type="protein sequence ID" value="CDN47549.1"/>
    <property type="molecule type" value="Genomic_DNA"/>
</dbReference>
<gene>
    <name evidence="1" type="ORF">RG540_CH13690</name>
</gene>
<evidence type="ECO:0000313" key="2">
    <source>
        <dbReference type="Proteomes" id="UP000028181"/>
    </source>
</evidence>
<dbReference type="HOGENOM" id="CLU_2047187_0_0_5"/>
<dbReference type="AlphaFoldDB" id="A0A068SNW7"/>
<accession>A0A068SNW7</accession>
<dbReference type="Proteomes" id="UP000028181">
    <property type="component" value="Chromosome I"/>
</dbReference>
<keyword evidence="2" id="KW-1185">Reference proteome</keyword>
<organism evidence="1 2">
    <name type="scientific">Neorhizobium galegae bv. orientalis str. HAMBI 540</name>
    <dbReference type="NCBI Taxonomy" id="1028800"/>
    <lineage>
        <taxon>Bacteria</taxon>
        <taxon>Pseudomonadati</taxon>
        <taxon>Pseudomonadota</taxon>
        <taxon>Alphaproteobacteria</taxon>
        <taxon>Hyphomicrobiales</taxon>
        <taxon>Rhizobiaceae</taxon>
        <taxon>Rhizobium/Agrobacterium group</taxon>
        <taxon>Neorhizobium</taxon>
    </lineage>
</organism>
<protein>
    <submittedName>
        <fullName evidence="1">Uncharacterized protein</fullName>
    </submittedName>
</protein>